<reference evidence="2 3" key="1">
    <citation type="submission" date="2014-12" db="EMBL/GenBank/DDBJ databases">
        <title>16Stimator: statistical estimation of ribosomal gene copy numbers from draft genome assemblies.</title>
        <authorList>
            <person name="Perisin M.A."/>
            <person name="Vetter M."/>
            <person name="Gilbert J.A."/>
            <person name="Bergelson J."/>
        </authorList>
    </citation>
    <scope>NUCLEOTIDE SEQUENCE [LARGE SCALE GENOMIC DNA]</scope>
    <source>
        <strain evidence="2 3">MEDvA23</strain>
    </source>
</reference>
<protein>
    <recommendedName>
        <fullName evidence="1">ATPase AAA-type core domain-containing protein</fullName>
    </recommendedName>
</protein>
<dbReference type="OrthoDB" id="5468457at2"/>
<evidence type="ECO:0000313" key="2">
    <source>
        <dbReference type="EMBL" id="KIQ35401.1"/>
    </source>
</evidence>
<dbReference type="AlphaFoldDB" id="A0A0D0MSC1"/>
<accession>A0A0D0MSC1</accession>
<dbReference type="InterPro" id="IPR003959">
    <property type="entry name" value="ATPase_AAA_core"/>
</dbReference>
<name>A0A0D0MSC1_VARPD</name>
<gene>
    <name evidence="2" type="ORF">RT97_06010</name>
</gene>
<dbReference type="PANTHER" id="PTHR43581:SF2">
    <property type="entry name" value="EXCINUCLEASE ATPASE SUBUNIT"/>
    <property type="match status" value="1"/>
</dbReference>
<evidence type="ECO:0000259" key="1">
    <source>
        <dbReference type="Pfam" id="PF13304"/>
    </source>
</evidence>
<organism evidence="2 3">
    <name type="scientific">Variovorax paradoxus</name>
    <dbReference type="NCBI Taxonomy" id="34073"/>
    <lineage>
        <taxon>Bacteria</taxon>
        <taxon>Pseudomonadati</taxon>
        <taxon>Pseudomonadota</taxon>
        <taxon>Betaproteobacteria</taxon>
        <taxon>Burkholderiales</taxon>
        <taxon>Comamonadaceae</taxon>
        <taxon>Variovorax</taxon>
    </lineage>
</organism>
<dbReference type="EMBL" id="JXQQ01000010">
    <property type="protein sequence ID" value="KIQ35401.1"/>
    <property type="molecule type" value="Genomic_DNA"/>
</dbReference>
<dbReference type="Proteomes" id="UP000032067">
    <property type="component" value="Unassembled WGS sequence"/>
</dbReference>
<dbReference type="InterPro" id="IPR051396">
    <property type="entry name" value="Bact_Antivir_Def_Nuclease"/>
</dbReference>
<dbReference type="GO" id="GO:0005524">
    <property type="term" value="F:ATP binding"/>
    <property type="evidence" value="ECO:0007669"/>
    <property type="project" value="InterPro"/>
</dbReference>
<dbReference type="InterPro" id="IPR027417">
    <property type="entry name" value="P-loop_NTPase"/>
</dbReference>
<proteinExistence type="predicted"/>
<dbReference type="PANTHER" id="PTHR43581">
    <property type="entry name" value="ATP/GTP PHOSPHATASE"/>
    <property type="match status" value="1"/>
</dbReference>
<dbReference type="Pfam" id="PF13304">
    <property type="entry name" value="AAA_21"/>
    <property type="match status" value="1"/>
</dbReference>
<evidence type="ECO:0000313" key="3">
    <source>
        <dbReference type="Proteomes" id="UP000032067"/>
    </source>
</evidence>
<sequence length="480" mass="53632">MHGRASGSCAGRMLTHLNSMGGGFERRLAIAPQVEPGGNWFTVFIAENGGRKSYLLRCLVEVALGRHQYVADKGSSILLTAPAKLPRRVIAISGTPLDRFPRTGTRDLKIRRRKMPDDFVYLGPRASNGMAGVAQSERSLVGSLLSNRYRLKERASLLTEAFSSLGLSPRIDVLLQGSSERGGSREKIAESLYTLEQSLGDRPEDEALELYSTMEKYRANIGKINRELERLSNKTEARLRLGIDHATIGARTFIDVPMWELLIRLGHVVITGTRFHRIKHDETVLGDELSSGQWGWLGTFASLAAEIRDDSLILVDEPENSLHPRWQQEFIRELHAMVSNFRDCQVVVATHSPLIASGISEEWGSIRTLTKPTRKGAHVHSKELPTAFGWSASDVYGEMFGLESTRAPDFMDDANTALRKLSMRRPITDDEREQWIKQFRGRIDILPSHDSMRDVLEGIIARLKKQDTGESPGHGKNKNA</sequence>
<dbReference type="Gene3D" id="3.40.50.300">
    <property type="entry name" value="P-loop containing nucleotide triphosphate hydrolases"/>
    <property type="match status" value="1"/>
</dbReference>
<dbReference type="SUPFAM" id="SSF52540">
    <property type="entry name" value="P-loop containing nucleoside triphosphate hydrolases"/>
    <property type="match status" value="1"/>
</dbReference>
<feature type="domain" description="ATPase AAA-type core" evidence="1">
    <location>
        <begin position="250"/>
        <end position="355"/>
    </location>
</feature>
<comment type="caution">
    <text evidence="2">The sequence shown here is derived from an EMBL/GenBank/DDBJ whole genome shotgun (WGS) entry which is preliminary data.</text>
</comment>
<dbReference type="CDD" id="cd00267">
    <property type="entry name" value="ABC_ATPase"/>
    <property type="match status" value="1"/>
</dbReference>
<dbReference type="GO" id="GO:0016887">
    <property type="term" value="F:ATP hydrolysis activity"/>
    <property type="evidence" value="ECO:0007669"/>
    <property type="project" value="InterPro"/>
</dbReference>